<keyword evidence="1" id="KW-0479">Metal-binding</keyword>
<sequence length="633" mass="69740">MQSNRQSRGHLCANCFKPANNLCQRCRKVYYCSAACQKKDWILGHQALCGHAEFSSRTPSLLPVTMLKLRADKKRKIIPDRQWRHMVGQASRAAGTANPWEAPMKGIDNIGNTCFANSVLQCLFRIPLFVRYIKSSRGGGIPEVDSAATDEKSVFLRAFKQLLDDYYPTPIPPRPQSLPPPTTTSPELTVGCEVRVEGPEPKFGRVSCVHTDPRVLATDEDCDSDSAGMETDGGDVYHDANELPMTAQTSDSIVAVTVEYDDGNTSMIATSFCGFSWIVSSPLPATSCAALMDWRVPSTTTRQLTPGCSGCLVGYVDAVPQVPETDLQPYLDLSIDLLPGVTSSVEDCLRLFTAPSRLDKDNKLLCECCHNRVRAARRILFYDTPMVLVIHLKRFDMNMMKNKQTVTFPTRLNLRPYCVSSSPHGALAEQYKLIGVVTHLTRWAHLSEPGCLALWLTAAGAELTLFRSCIARCLFSVVVNATLQSGHYVSYVRDGNDLWWRCDDETVTPATEDQVLATEAYLLFYTLPAEYLAKRLALQEEDSRRAVRIAEEQANNNNNGSTNGSDVPDNEITASQMSVGGTSSMSASNETSEVESTDKSAPLVSKKNKKIGVNEKCPCGSGLKYKKCHGAKR</sequence>
<dbReference type="SUPFAM" id="SSF103642">
    <property type="entry name" value="Sec-C motif"/>
    <property type="match status" value="1"/>
</dbReference>
<dbReference type="InterPro" id="IPR018200">
    <property type="entry name" value="USP_CS"/>
</dbReference>
<dbReference type="GO" id="GO:0008270">
    <property type="term" value="F:zinc ion binding"/>
    <property type="evidence" value="ECO:0007669"/>
    <property type="project" value="UniProtKB-KW"/>
</dbReference>
<proteinExistence type="predicted"/>
<dbReference type="InterPro" id="IPR050164">
    <property type="entry name" value="Peptidase_C19"/>
</dbReference>
<evidence type="ECO:0000259" key="6">
    <source>
        <dbReference type="PROSITE" id="PS50235"/>
    </source>
</evidence>
<dbReference type="InterPro" id="IPR028889">
    <property type="entry name" value="USP"/>
</dbReference>
<dbReference type="Proteomes" id="UP000541610">
    <property type="component" value="Unassembled WGS sequence"/>
</dbReference>
<protein>
    <submittedName>
        <fullName evidence="8">Uncharacterized protein</fullName>
    </submittedName>
</protein>
<dbReference type="InterPro" id="IPR038765">
    <property type="entry name" value="Papain-like_cys_pep_sf"/>
</dbReference>
<evidence type="ECO:0000313" key="9">
    <source>
        <dbReference type="Proteomes" id="UP000541610"/>
    </source>
</evidence>
<dbReference type="PROSITE" id="PS50865">
    <property type="entry name" value="ZF_MYND_2"/>
    <property type="match status" value="1"/>
</dbReference>
<dbReference type="Gene3D" id="6.10.140.2220">
    <property type="match status" value="1"/>
</dbReference>
<dbReference type="PROSITE" id="PS50235">
    <property type="entry name" value="USP_3"/>
    <property type="match status" value="1"/>
</dbReference>
<dbReference type="Pfam" id="PF00443">
    <property type="entry name" value="UCH"/>
    <property type="match status" value="3"/>
</dbReference>
<feature type="domain" description="MYND-type" evidence="7">
    <location>
        <begin position="12"/>
        <end position="49"/>
    </location>
</feature>
<dbReference type="InterPro" id="IPR001394">
    <property type="entry name" value="Peptidase_C19_UCH"/>
</dbReference>
<dbReference type="InterPro" id="IPR004027">
    <property type="entry name" value="SEC_C_motif"/>
</dbReference>
<comment type="caution">
    <text evidence="8">The sequence shown here is derived from an EMBL/GenBank/DDBJ whole genome shotgun (WGS) entry which is preliminary data.</text>
</comment>
<dbReference type="OrthoDB" id="443886at2759"/>
<feature type="domain" description="USP" evidence="6">
    <location>
        <begin position="105"/>
        <end position="528"/>
    </location>
</feature>
<dbReference type="AlphaFoldDB" id="A0A7J6PKA5"/>
<dbReference type="GO" id="GO:0005634">
    <property type="term" value="C:nucleus"/>
    <property type="evidence" value="ECO:0007669"/>
    <property type="project" value="TreeGrafter"/>
</dbReference>
<evidence type="ECO:0000256" key="2">
    <source>
        <dbReference type="ARBA" id="ARBA00022771"/>
    </source>
</evidence>
<dbReference type="Pfam" id="PF02810">
    <property type="entry name" value="SEC-C"/>
    <property type="match status" value="1"/>
</dbReference>
<dbReference type="SUPFAM" id="SSF54001">
    <property type="entry name" value="Cysteine proteinases"/>
    <property type="match status" value="2"/>
</dbReference>
<gene>
    <name evidence="8" type="ORF">FOZ60_000243</name>
</gene>
<dbReference type="EMBL" id="JABANP010000010">
    <property type="protein sequence ID" value="KAF4696553.1"/>
    <property type="molecule type" value="Genomic_DNA"/>
</dbReference>
<evidence type="ECO:0000259" key="7">
    <source>
        <dbReference type="PROSITE" id="PS50865"/>
    </source>
</evidence>
<dbReference type="Pfam" id="PF01753">
    <property type="entry name" value="zf-MYND"/>
    <property type="match status" value="1"/>
</dbReference>
<keyword evidence="2 4" id="KW-0863">Zinc-finger</keyword>
<dbReference type="GO" id="GO:0016579">
    <property type="term" value="P:protein deubiquitination"/>
    <property type="evidence" value="ECO:0007669"/>
    <property type="project" value="InterPro"/>
</dbReference>
<evidence type="ECO:0000256" key="5">
    <source>
        <dbReference type="SAM" id="MobiDB-lite"/>
    </source>
</evidence>
<dbReference type="PANTHER" id="PTHR24006">
    <property type="entry name" value="UBIQUITIN CARBOXYL-TERMINAL HYDROLASE"/>
    <property type="match status" value="1"/>
</dbReference>
<evidence type="ECO:0000256" key="4">
    <source>
        <dbReference type="PROSITE-ProRule" id="PRU00134"/>
    </source>
</evidence>
<evidence type="ECO:0000256" key="1">
    <source>
        <dbReference type="ARBA" id="ARBA00022723"/>
    </source>
</evidence>
<dbReference type="Gene3D" id="3.90.70.10">
    <property type="entry name" value="Cysteine proteinases"/>
    <property type="match status" value="2"/>
</dbReference>
<organism evidence="8 9">
    <name type="scientific">Perkinsus olseni</name>
    <name type="common">Perkinsus atlanticus</name>
    <dbReference type="NCBI Taxonomy" id="32597"/>
    <lineage>
        <taxon>Eukaryota</taxon>
        <taxon>Sar</taxon>
        <taxon>Alveolata</taxon>
        <taxon>Perkinsozoa</taxon>
        <taxon>Perkinsea</taxon>
        <taxon>Perkinsida</taxon>
        <taxon>Perkinsidae</taxon>
        <taxon>Perkinsus</taxon>
    </lineage>
</organism>
<dbReference type="SUPFAM" id="SSF144232">
    <property type="entry name" value="HIT/MYND zinc finger-like"/>
    <property type="match status" value="1"/>
</dbReference>
<dbReference type="GO" id="GO:0005829">
    <property type="term" value="C:cytosol"/>
    <property type="evidence" value="ECO:0007669"/>
    <property type="project" value="TreeGrafter"/>
</dbReference>
<evidence type="ECO:0000256" key="3">
    <source>
        <dbReference type="ARBA" id="ARBA00022833"/>
    </source>
</evidence>
<feature type="compositionally biased region" description="Low complexity" evidence="5">
    <location>
        <begin position="555"/>
        <end position="565"/>
    </location>
</feature>
<feature type="region of interest" description="Disordered" evidence="5">
    <location>
        <begin position="551"/>
        <end position="607"/>
    </location>
</feature>
<name>A0A7J6PKA5_PEROL</name>
<keyword evidence="3" id="KW-0862">Zinc</keyword>
<accession>A0A7J6PKA5</accession>
<feature type="compositionally biased region" description="Polar residues" evidence="5">
    <location>
        <begin position="572"/>
        <end position="591"/>
    </location>
</feature>
<evidence type="ECO:0000313" key="8">
    <source>
        <dbReference type="EMBL" id="KAF4696553.1"/>
    </source>
</evidence>
<reference evidence="8 9" key="1">
    <citation type="submission" date="2020-04" db="EMBL/GenBank/DDBJ databases">
        <title>Perkinsus olseni comparative genomics.</title>
        <authorList>
            <person name="Bogema D.R."/>
        </authorList>
    </citation>
    <scope>NUCLEOTIDE SEQUENCE [LARGE SCALE GENOMIC DNA]</scope>
    <source>
        <strain evidence="8">00978-12</strain>
    </source>
</reference>
<dbReference type="GO" id="GO:0004843">
    <property type="term" value="F:cysteine-type deubiquitinase activity"/>
    <property type="evidence" value="ECO:0007669"/>
    <property type="project" value="InterPro"/>
</dbReference>
<dbReference type="InterPro" id="IPR002893">
    <property type="entry name" value="Znf_MYND"/>
</dbReference>
<dbReference type="PROSITE" id="PS00972">
    <property type="entry name" value="USP_1"/>
    <property type="match status" value="1"/>
</dbReference>